<dbReference type="InterPro" id="IPR016024">
    <property type="entry name" value="ARM-type_fold"/>
</dbReference>
<dbReference type="EMBL" id="SJXE01000004">
    <property type="protein sequence ID" value="TCI03175.1"/>
    <property type="molecule type" value="Genomic_DNA"/>
</dbReference>
<dbReference type="SUPFAM" id="SSF52540">
    <property type="entry name" value="P-loop containing nucleoside triphosphate hydrolases"/>
    <property type="match status" value="1"/>
</dbReference>
<evidence type="ECO:0000313" key="4">
    <source>
        <dbReference type="Proteomes" id="UP000292554"/>
    </source>
</evidence>
<keyword evidence="2" id="KW-1133">Transmembrane helix</keyword>
<dbReference type="Proteomes" id="UP000292554">
    <property type="component" value="Unassembled WGS sequence"/>
</dbReference>
<feature type="compositionally biased region" description="Polar residues" evidence="1">
    <location>
        <begin position="13"/>
        <end position="22"/>
    </location>
</feature>
<dbReference type="InterPro" id="IPR011989">
    <property type="entry name" value="ARM-like"/>
</dbReference>
<dbReference type="Gene3D" id="3.40.50.300">
    <property type="entry name" value="P-loop containing nucleotide triphosphate hydrolases"/>
    <property type="match status" value="1"/>
</dbReference>
<evidence type="ECO:0008006" key="5">
    <source>
        <dbReference type="Google" id="ProtNLM"/>
    </source>
</evidence>
<evidence type="ECO:0000313" key="3">
    <source>
        <dbReference type="EMBL" id="TCI03175.1"/>
    </source>
</evidence>
<evidence type="ECO:0000256" key="2">
    <source>
        <dbReference type="SAM" id="Phobius"/>
    </source>
</evidence>
<dbReference type="Gene3D" id="1.25.10.10">
    <property type="entry name" value="Leucine-rich Repeat Variant"/>
    <property type="match status" value="1"/>
</dbReference>
<dbReference type="SUPFAM" id="SSF48371">
    <property type="entry name" value="ARM repeat"/>
    <property type="match status" value="1"/>
</dbReference>
<organism evidence="3 4">
    <name type="scientific">Corallincola luteus</name>
    <dbReference type="NCBI Taxonomy" id="1775177"/>
    <lineage>
        <taxon>Bacteria</taxon>
        <taxon>Pseudomonadati</taxon>
        <taxon>Pseudomonadota</taxon>
        <taxon>Gammaproteobacteria</taxon>
        <taxon>Alteromonadales</taxon>
        <taxon>Psychromonadaceae</taxon>
        <taxon>Corallincola</taxon>
    </lineage>
</organism>
<keyword evidence="4" id="KW-1185">Reference proteome</keyword>
<name>A0ABY2AMF3_9GAMM</name>
<evidence type="ECO:0000256" key="1">
    <source>
        <dbReference type="SAM" id="MobiDB-lite"/>
    </source>
</evidence>
<feature type="region of interest" description="Disordered" evidence="1">
    <location>
        <begin position="1"/>
        <end position="22"/>
    </location>
</feature>
<dbReference type="InterPro" id="IPR027417">
    <property type="entry name" value="P-loop_NTPase"/>
</dbReference>
<accession>A0ABY2AMF3</accession>
<sequence length="1264" mass="141972">MSPLKTFMRPQPRQASPQSIRTTVGVRDALKRYSRPQPHICLIATLLLSSFISLSANANTSSQHANDDLASGLRSESATVRKNSLDLITNKGIEGAPYADELVAAWSDHDRSIRNRAYSALVGIAEQLQKKCHNQNNCPLNPEQRVAYIKTVNDALLSVLSNTGSPHFYSALDVVEKMRELSAPLYSELGKVMLQDDGIMRTRALLAMEQDLISYAILPHVIAWGTRTDPAGVRAFNIAVMFLINVVDSYSAFRTNKNEESTVLNAFRLGLNRNEIGLKLYALKGVELMGERASQLIPNVALLLDDPAVNVQQAAKSALPRLGPNALPAIIKLYNRNDTDLKHFVVTSIDYIFNRNTFELPQKEAEHYLSILGDNLDAPVNEELYLSSVKAISSMGIYAYQITPKLIQLTKHDQYNHAEELINALVEISLSIIDEQSKLHDSSKIYSVEKLEMIGRVIEHLFDLTSDDNLDKRVHALKSINRVLARFRQTKPADFLIRIKSELPRQLDIITTKLARRLAGDLAQKEASAIIVLIGINPVDHEIILPLLMDHLAVSDKETVQVISKAIYAYKLAAMEYIETALNSSNAHAKHVALSTINRLTDSREIDVSQLSEFTPYIVELITNLAPVYRGSLALVARKLKGEPNVVGALLALAEDEGAGRDFALSVLYRSGIEAIDFFRIIASRGFSEDEMLFRTEYSIVTSIADDMVKTQTTQNLDSLKIIYEKLSSQAGAENHAKELMERLNVLKEIEERQGYLKAYNYFIENPHIYIPIFTYSILLLTLLIFYLYNPTYLYKINHSIRRLDVRFPEQLGGISIPLRHLLLVGIFENSNRVLDAWVASHLDIARSNFSQKPTVSQRAVHVNLPVELANKGIRKLEGSTLTALFQRQLSMILIWGEGGSGKTSLACKLASIVCADEPENRPTSYPMIPILLEHESAFIPEQDQMLKNAVSQQLQNICDLADPPPNHLLNSLLKKKRLLVIVDHLSEMSEEIRLKSKRELLTFPARALIVTSRTATEMEGFSTQNLHPIRIAGNRLSSFMETYLSSRGKRELFTDAEFFKGCSHLADMVRDRDITALFAKLYAEEMIVSKRKLSLDGLPNSVPEMMLSYINELNRAITEDVRSDREVHAMVKLTAWLCVSKTYIPGQALLSVLQNHFGEDTEANVNYMENRLKVIQTIKPAKDAVLFVLDPMAEYFAAMYLVQDMGETTDKWLAFLDTLEQPENSITQISGFLNALKDSYESDERITKSATVLERIQKLISSK</sequence>
<proteinExistence type="predicted"/>
<protein>
    <recommendedName>
        <fullName evidence="5">NACHT domain-containing protein</fullName>
    </recommendedName>
</protein>
<keyword evidence="2" id="KW-0812">Transmembrane</keyword>
<gene>
    <name evidence="3" type="ORF">EZV61_09830</name>
</gene>
<comment type="caution">
    <text evidence="3">The sequence shown here is derived from an EMBL/GenBank/DDBJ whole genome shotgun (WGS) entry which is preliminary data.</text>
</comment>
<reference evidence="3 4" key="1">
    <citation type="submission" date="2019-02" db="EMBL/GenBank/DDBJ databases">
        <title>Corallincola luteus sp. nov., a marine bacterium isolated from surface sediment of Bohai Sea in China.</title>
        <authorList>
            <person name="Ren Q."/>
        </authorList>
    </citation>
    <scope>NUCLEOTIDE SEQUENCE [LARGE SCALE GENOMIC DNA]</scope>
    <source>
        <strain evidence="3 4">DASS28</strain>
    </source>
</reference>
<keyword evidence="2" id="KW-0472">Membrane</keyword>
<feature type="transmembrane region" description="Helical" evidence="2">
    <location>
        <begin position="769"/>
        <end position="789"/>
    </location>
</feature>
<dbReference type="RefSeq" id="WP_131415350.1">
    <property type="nucleotide sequence ID" value="NZ_SJXE01000004.1"/>
</dbReference>